<feature type="chain" id="PRO_5013266860" description="Right handed beta helix domain-containing protein" evidence="1">
    <location>
        <begin position="18"/>
        <end position="716"/>
    </location>
</feature>
<dbReference type="AlphaFoldDB" id="A0A1J4JZ41"/>
<dbReference type="GeneID" id="94840787"/>
<evidence type="ECO:0000256" key="1">
    <source>
        <dbReference type="SAM" id="SignalP"/>
    </source>
</evidence>
<dbReference type="InterPro" id="IPR011050">
    <property type="entry name" value="Pectin_lyase_fold/virulence"/>
</dbReference>
<dbReference type="VEuPathDB" id="TrichDB:TRFO_28291"/>
<proteinExistence type="predicted"/>
<reference evidence="2" key="1">
    <citation type="submission" date="2016-10" db="EMBL/GenBank/DDBJ databases">
        <authorList>
            <person name="Benchimol M."/>
            <person name="Almeida L.G."/>
            <person name="Vasconcelos A.T."/>
            <person name="Perreira-Neves A."/>
            <person name="Rosa I.A."/>
            <person name="Tasca T."/>
            <person name="Bogo M.R."/>
            <person name="de Souza W."/>
        </authorList>
    </citation>
    <scope>NUCLEOTIDE SEQUENCE [LARGE SCALE GENOMIC DNA]</scope>
    <source>
        <strain evidence="2">K</strain>
    </source>
</reference>
<dbReference type="InterPro" id="IPR006626">
    <property type="entry name" value="PbH1"/>
</dbReference>
<evidence type="ECO:0000313" key="2">
    <source>
        <dbReference type="EMBL" id="OHT04243.1"/>
    </source>
</evidence>
<evidence type="ECO:0008006" key="4">
    <source>
        <dbReference type="Google" id="ProtNLM"/>
    </source>
</evidence>
<sequence length="716" mass="80667">MLCFLFLTLSTSFSIHEKEVKLSKTNNAKSLLIIEKSSFTNTNSHLLYEKCTGNPATGAIDAIDCILEIDTSTFAFYPIVFKSTNNDIAGYLKWCTFLKSSTVPDLETFVTVIGNRLDLIDCRLNDIYKNKGSPAFIFKDLNTKLGVPKLQFASCKNVVFDQPSSSFIELTNYPVDLAGCVINNIVFNNKDSSFIKFRGINSLQFNDMGNVSNNNLNNGILFHITLENVDSEYQYEVNNANYQNNLNTQIFKFDFTPTYYATSITIKFSNCKFTENSYIQDSSDQAAIINLCTDSSVIFEDCIFEKNNGYLIYSHFIVVPSPVIKYAKDISIIGCNFTGTTFEQRKNTSLTLFAESVTIKGSNFNDNKGKRNGGILCLLTLAEFIIENCHFNKNTCTNSDGEQSFGGAIYITYGGVDSKIKNCNFTDCQTGHFGGAIYATYLSNDKQRLITIEECNFVSCKTLVEKESFGGAITCGKDTHLKEINDGDMILKLCTFTKCESARGGAIFFFNGHEGSVYDEEKYIVECTFDNCKFFGSFGDYDNQDFGAAIYSQTYILHINQSHFKNMKDGIIYILMDEGHPPIIHDCTFESCENPFNLDLDSHVNITNCHFLNSPIVLNSDIDDIRYGLSFYDCEFKDTSSYFIRLGYDPYSLEFYIFPCSITKCTFSNFQLQSAPTYCIYVGSHVQLTLIDCEFQDLAGKSYQGGLALYIEKKRK</sequence>
<keyword evidence="1" id="KW-0732">Signal</keyword>
<dbReference type="RefSeq" id="XP_068357379.1">
    <property type="nucleotide sequence ID" value="XM_068506083.1"/>
</dbReference>
<dbReference type="EMBL" id="MLAK01000800">
    <property type="protein sequence ID" value="OHT04243.1"/>
    <property type="molecule type" value="Genomic_DNA"/>
</dbReference>
<gene>
    <name evidence="2" type="ORF">TRFO_28291</name>
</gene>
<dbReference type="SMART" id="SM00710">
    <property type="entry name" value="PbH1"/>
    <property type="match status" value="7"/>
</dbReference>
<name>A0A1J4JZ41_9EUKA</name>
<accession>A0A1J4JZ41</accession>
<dbReference type="PANTHER" id="PTHR31318">
    <property type="entry name" value="EXPRESSED PROTEIN-RELATED"/>
    <property type="match status" value="1"/>
</dbReference>
<comment type="caution">
    <text evidence="2">The sequence shown here is derived from an EMBL/GenBank/DDBJ whole genome shotgun (WGS) entry which is preliminary data.</text>
</comment>
<dbReference type="Proteomes" id="UP000179807">
    <property type="component" value="Unassembled WGS sequence"/>
</dbReference>
<evidence type="ECO:0000313" key="3">
    <source>
        <dbReference type="Proteomes" id="UP000179807"/>
    </source>
</evidence>
<keyword evidence="3" id="KW-1185">Reference proteome</keyword>
<dbReference type="OrthoDB" id="10692528at2759"/>
<dbReference type="PANTHER" id="PTHR31318:SF2">
    <property type="entry name" value="PECTIN LYASE-LIKE FAMILY PROTEIN-RELATED"/>
    <property type="match status" value="1"/>
</dbReference>
<organism evidence="2 3">
    <name type="scientific">Tritrichomonas foetus</name>
    <dbReference type="NCBI Taxonomy" id="1144522"/>
    <lineage>
        <taxon>Eukaryota</taxon>
        <taxon>Metamonada</taxon>
        <taxon>Parabasalia</taxon>
        <taxon>Tritrichomonadida</taxon>
        <taxon>Tritrichomonadidae</taxon>
        <taxon>Tritrichomonas</taxon>
    </lineage>
</organism>
<protein>
    <recommendedName>
        <fullName evidence="4">Right handed beta helix domain-containing protein</fullName>
    </recommendedName>
</protein>
<feature type="signal peptide" evidence="1">
    <location>
        <begin position="1"/>
        <end position="17"/>
    </location>
</feature>
<dbReference type="SUPFAM" id="SSF51126">
    <property type="entry name" value="Pectin lyase-like"/>
    <property type="match status" value="2"/>
</dbReference>